<dbReference type="Pfam" id="PF09937">
    <property type="entry name" value="DUF2169"/>
    <property type="match status" value="1"/>
</dbReference>
<sequence>MGVLLVKTTLQINETEPLGDLVIPYPEILLTDVFHGKANSTALKQESEIAPFKPRTDITINAVARSPEAKELESWPVRLEVQGRLSYGFHVFGERLWEPGRTLMGRKWKLSSVARMTELPLTYAHAFGGTVKTGEDEETSHAYNPVGRGLLNDYLLSLGEAVPAPQIGLYGEFASLAPDNVMTVCGFGPVTKSWLPRLALAGTFDDAWRHERHPRMPTDYDYAYWNAAPVQLQADPYLQGDETITLTGMRHDPKPYTFKLPNVALASRITRSNIADVEEKLLNLDTVHCDVSDADPNKHHVALVWRLTLPEPDAIENIDIFARRLKGDGA</sequence>
<evidence type="ECO:0000313" key="2">
    <source>
        <dbReference type="EMBL" id="GGA84859.1"/>
    </source>
</evidence>
<organism evidence="2 3">
    <name type="scientific">Brucella endophytica</name>
    <dbReference type="NCBI Taxonomy" id="1963359"/>
    <lineage>
        <taxon>Bacteria</taxon>
        <taxon>Pseudomonadati</taxon>
        <taxon>Pseudomonadota</taxon>
        <taxon>Alphaproteobacteria</taxon>
        <taxon>Hyphomicrobiales</taxon>
        <taxon>Brucellaceae</taxon>
        <taxon>Brucella/Ochrobactrum group</taxon>
        <taxon>Brucella</taxon>
    </lineage>
</organism>
<reference evidence="2" key="2">
    <citation type="submission" date="2020-09" db="EMBL/GenBank/DDBJ databases">
        <authorList>
            <person name="Sun Q."/>
            <person name="Zhou Y."/>
        </authorList>
    </citation>
    <scope>NUCLEOTIDE SEQUENCE</scope>
    <source>
        <strain evidence="2">CGMCC 1.15082</strain>
    </source>
</reference>
<dbReference type="RefSeq" id="WP_236016047.1">
    <property type="nucleotide sequence ID" value="NZ_BMHH01000003.1"/>
</dbReference>
<evidence type="ECO:0000259" key="1">
    <source>
        <dbReference type="Pfam" id="PF09937"/>
    </source>
</evidence>
<dbReference type="Proteomes" id="UP000646478">
    <property type="component" value="Unassembled WGS sequence"/>
</dbReference>
<reference evidence="2" key="1">
    <citation type="journal article" date="2014" name="Int. J. Syst. Evol. Microbiol.">
        <title>Complete genome sequence of Corynebacterium casei LMG S-19264T (=DSM 44701T), isolated from a smear-ripened cheese.</title>
        <authorList>
            <consortium name="US DOE Joint Genome Institute (JGI-PGF)"/>
            <person name="Walter F."/>
            <person name="Albersmeier A."/>
            <person name="Kalinowski J."/>
            <person name="Ruckert C."/>
        </authorList>
    </citation>
    <scope>NUCLEOTIDE SEQUENCE</scope>
    <source>
        <strain evidence="2">CGMCC 1.15082</strain>
    </source>
</reference>
<accession>A0A916S527</accession>
<dbReference type="AlphaFoldDB" id="A0A916S527"/>
<gene>
    <name evidence="2" type="ORF">GCM10011491_10550</name>
</gene>
<keyword evidence="3" id="KW-1185">Reference proteome</keyword>
<feature type="domain" description="DUF2169" evidence="1">
    <location>
        <begin position="3"/>
        <end position="306"/>
    </location>
</feature>
<protein>
    <recommendedName>
        <fullName evidence="1">DUF2169 domain-containing protein</fullName>
    </recommendedName>
</protein>
<comment type="caution">
    <text evidence="2">The sequence shown here is derived from an EMBL/GenBank/DDBJ whole genome shotgun (WGS) entry which is preliminary data.</text>
</comment>
<name>A0A916S527_9HYPH</name>
<dbReference type="InterPro" id="IPR018683">
    <property type="entry name" value="DUF2169"/>
</dbReference>
<dbReference type="EMBL" id="BMHH01000003">
    <property type="protein sequence ID" value="GGA84859.1"/>
    <property type="molecule type" value="Genomic_DNA"/>
</dbReference>
<evidence type="ECO:0000313" key="3">
    <source>
        <dbReference type="Proteomes" id="UP000646478"/>
    </source>
</evidence>
<proteinExistence type="predicted"/>